<dbReference type="OrthoDB" id="5108126at2"/>
<dbReference type="AlphaFoldDB" id="A0A1H8L0D6"/>
<dbReference type="InterPro" id="IPR001387">
    <property type="entry name" value="Cro/C1-type_HTH"/>
</dbReference>
<comment type="caution">
    <text evidence="1">The sequence shown here is derived from an EMBL/GenBank/DDBJ whole genome shotgun (WGS) entry which is preliminary data.</text>
</comment>
<evidence type="ECO:0000313" key="1">
    <source>
        <dbReference type="EMBL" id="TFB82338.1"/>
    </source>
</evidence>
<dbReference type="InterPro" id="IPR010982">
    <property type="entry name" value="Lambda_DNA-bd_dom_sf"/>
</dbReference>
<keyword evidence="2" id="KW-1185">Reference proteome</keyword>
<evidence type="ECO:0000313" key="2">
    <source>
        <dbReference type="Proteomes" id="UP000297654"/>
    </source>
</evidence>
<dbReference type="EMBL" id="SOFF01000062">
    <property type="protein sequence ID" value="TFB82338.1"/>
    <property type="molecule type" value="Genomic_DNA"/>
</dbReference>
<proteinExistence type="predicted"/>
<protein>
    <submittedName>
        <fullName evidence="1">Helix-turn-helix domain-containing protein</fullName>
    </submittedName>
</protein>
<sequence>MARTSAASSSGRNAIWVDPSSTLFFHYFGGHVPTINREWIEALMLSANSASGLVCVPEPVSDIPTANRLRDASYAHKKLLHYYDLVKKEVISMTALILACSARAASGLSQSELALRSGIAGSSLSLIEHGKREPTVATLEALVRSTGHTLVTIPTLRADAAGIAAQISAVLLYDQSEIATPATNIKKTARAFRRFIQLADNLAAEVGATRVGLALTEPAPITCGHDSAQWDAAIAALCEYRLNADSLPVPQWITNRAGNPGNPWKPETTVYDIPADLTQVPAEFLSRGILIEAATLVSV</sequence>
<reference evidence="1 2" key="1">
    <citation type="submission" date="2019-03" db="EMBL/GenBank/DDBJ databases">
        <title>Genomics of glacier-inhabiting Cryobacterium strains.</title>
        <authorList>
            <person name="Liu Q."/>
            <person name="Xin Y.-H."/>
        </authorList>
    </citation>
    <scope>NUCLEOTIDE SEQUENCE [LARGE SCALE GENOMIC DNA]</scope>
    <source>
        <strain evidence="1 2">Hh15</strain>
    </source>
</reference>
<dbReference type="Pfam" id="PF01381">
    <property type="entry name" value="HTH_3"/>
    <property type="match status" value="1"/>
</dbReference>
<dbReference type="InterPro" id="IPR057204">
    <property type="entry name" value="DUF7882"/>
</dbReference>
<dbReference type="RefSeq" id="WP_092112288.1">
    <property type="nucleotide sequence ID" value="NZ_FOCN01000023.1"/>
</dbReference>
<dbReference type="CDD" id="cd00093">
    <property type="entry name" value="HTH_XRE"/>
    <property type="match status" value="1"/>
</dbReference>
<dbReference type="Proteomes" id="UP000297654">
    <property type="component" value="Unassembled WGS sequence"/>
</dbReference>
<dbReference type="STRING" id="1424661.SAMN05216281_1236"/>
<dbReference type="SUPFAM" id="SSF47413">
    <property type="entry name" value="lambda repressor-like DNA-binding domains"/>
    <property type="match status" value="1"/>
</dbReference>
<organism evidence="1 2">
    <name type="scientific">Cryobacterium luteum</name>
    <dbReference type="NCBI Taxonomy" id="1424661"/>
    <lineage>
        <taxon>Bacteria</taxon>
        <taxon>Bacillati</taxon>
        <taxon>Actinomycetota</taxon>
        <taxon>Actinomycetes</taxon>
        <taxon>Micrococcales</taxon>
        <taxon>Microbacteriaceae</taxon>
        <taxon>Cryobacterium</taxon>
    </lineage>
</organism>
<dbReference type="PROSITE" id="PS50943">
    <property type="entry name" value="HTH_CROC1"/>
    <property type="match status" value="1"/>
</dbReference>
<dbReference type="GO" id="GO:0003677">
    <property type="term" value="F:DNA binding"/>
    <property type="evidence" value="ECO:0007669"/>
    <property type="project" value="InterPro"/>
</dbReference>
<dbReference type="Gene3D" id="1.10.260.40">
    <property type="entry name" value="lambda repressor-like DNA-binding domains"/>
    <property type="match status" value="1"/>
</dbReference>
<name>A0A1H8L0D6_9MICO</name>
<gene>
    <name evidence="1" type="ORF">E3O10_17700</name>
</gene>
<accession>A0A1H8L0D6</accession>
<dbReference type="SMART" id="SM00530">
    <property type="entry name" value="HTH_XRE"/>
    <property type="match status" value="1"/>
</dbReference>
<dbReference type="Pfam" id="PF25355">
    <property type="entry name" value="DUF7882"/>
    <property type="match status" value="1"/>
</dbReference>